<dbReference type="AlphaFoldDB" id="A0A085Z531"/>
<evidence type="ECO:0000313" key="2">
    <source>
        <dbReference type="EMBL" id="KFE99544.1"/>
    </source>
</evidence>
<gene>
    <name evidence="2" type="ORF">IX39_02445</name>
</gene>
<dbReference type="STRING" id="236814.IX39_02445"/>
<dbReference type="InterPro" id="IPR045865">
    <property type="entry name" value="ACT-like_dom_sf"/>
</dbReference>
<organism evidence="2 3">
    <name type="scientific">Chryseobacterium formosense</name>
    <dbReference type="NCBI Taxonomy" id="236814"/>
    <lineage>
        <taxon>Bacteria</taxon>
        <taxon>Pseudomonadati</taxon>
        <taxon>Bacteroidota</taxon>
        <taxon>Flavobacteriia</taxon>
        <taxon>Flavobacteriales</taxon>
        <taxon>Weeksellaceae</taxon>
        <taxon>Chryseobacterium group</taxon>
        <taxon>Chryseobacterium</taxon>
    </lineage>
</organism>
<dbReference type="InterPro" id="IPR018449">
    <property type="entry name" value="NIL_domain"/>
</dbReference>
<reference evidence="2 3" key="1">
    <citation type="submission" date="2014-07" db="EMBL/GenBank/DDBJ databases">
        <title>Genome of Chryseobacterium formosense LMG 24722.</title>
        <authorList>
            <person name="Pipes S.E."/>
            <person name="Stropko S.J."/>
            <person name="Newman J.D."/>
        </authorList>
    </citation>
    <scope>NUCLEOTIDE SEQUENCE [LARGE SCALE GENOMIC DNA]</scope>
    <source>
        <strain evidence="2 3">LMG 24722</strain>
    </source>
</reference>
<dbReference type="Gene3D" id="3.30.70.260">
    <property type="match status" value="1"/>
</dbReference>
<name>A0A085Z531_9FLAO</name>
<dbReference type="Proteomes" id="UP000028713">
    <property type="component" value="Unassembled WGS sequence"/>
</dbReference>
<evidence type="ECO:0000313" key="3">
    <source>
        <dbReference type="Proteomes" id="UP000028713"/>
    </source>
</evidence>
<accession>A0A085Z531</accession>
<feature type="domain" description="NIL" evidence="1">
    <location>
        <begin position="21"/>
        <end position="87"/>
    </location>
</feature>
<dbReference type="RefSeq" id="WP_034673136.1">
    <property type="nucleotide sequence ID" value="NZ_FPAP01000004.1"/>
</dbReference>
<proteinExistence type="predicted"/>
<dbReference type="Pfam" id="PF09383">
    <property type="entry name" value="NIL"/>
    <property type="match status" value="1"/>
</dbReference>
<dbReference type="SUPFAM" id="SSF55021">
    <property type="entry name" value="ACT-like"/>
    <property type="match status" value="1"/>
</dbReference>
<protein>
    <submittedName>
        <fullName evidence="2">Cysteine methyltransferase</fullName>
    </submittedName>
</protein>
<comment type="caution">
    <text evidence="2">The sequence shown here is derived from an EMBL/GenBank/DDBJ whole genome shotgun (WGS) entry which is preliminary data.</text>
</comment>
<dbReference type="GO" id="GO:0008168">
    <property type="term" value="F:methyltransferase activity"/>
    <property type="evidence" value="ECO:0007669"/>
    <property type="project" value="UniProtKB-KW"/>
</dbReference>
<sequence>MITSNLLTLPKNVNLSKKELILEVELNGKMKFDHLLNAIYQQMGICYKVLSANVEYMNGSNFGSFQLYINATPEESQQLEFFLNKNKLLNTTVEYTCRKYS</sequence>
<keyword evidence="2" id="KW-0489">Methyltransferase</keyword>
<dbReference type="EMBL" id="JPRP01000001">
    <property type="protein sequence ID" value="KFE99544.1"/>
    <property type="molecule type" value="Genomic_DNA"/>
</dbReference>
<keyword evidence="2" id="KW-0808">Transferase</keyword>
<dbReference type="GO" id="GO:0032259">
    <property type="term" value="P:methylation"/>
    <property type="evidence" value="ECO:0007669"/>
    <property type="project" value="UniProtKB-KW"/>
</dbReference>
<dbReference type="eggNOG" id="ENOG502ZSMK">
    <property type="taxonomic scope" value="Bacteria"/>
</dbReference>
<keyword evidence="3" id="KW-1185">Reference proteome</keyword>
<evidence type="ECO:0000259" key="1">
    <source>
        <dbReference type="Pfam" id="PF09383"/>
    </source>
</evidence>
<dbReference type="OrthoDB" id="1262890at2"/>